<accession>A0A5B6WUW5</accession>
<evidence type="ECO:0000313" key="1">
    <source>
        <dbReference type="EMBL" id="KAA3484874.1"/>
    </source>
</evidence>
<proteinExistence type="predicted"/>
<protein>
    <submittedName>
        <fullName evidence="1">Uncharacterized protein</fullName>
    </submittedName>
</protein>
<comment type="caution">
    <text evidence="1">The sequence shown here is derived from an EMBL/GenBank/DDBJ whole genome shotgun (WGS) entry which is preliminary data.</text>
</comment>
<organism evidence="1 2">
    <name type="scientific">Gossypium australe</name>
    <dbReference type="NCBI Taxonomy" id="47621"/>
    <lineage>
        <taxon>Eukaryota</taxon>
        <taxon>Viridiplantae</taxon>
        <taxon>Streptophyta</taxon>
        <taxon>Embryophyta</taxon>
        <taxon>Tracheophyta</taxon>
        <taxon>Spermatophyta</taxon>
        <taxon>Magnoliopsida</taxon>
        <taxon>eudicotyledons</taxon>
        <taxon>Gunneridae</taxon>
        <taxon>Pentapetalae</taxon>
        <taxon>rosids</taxon>
        <taxon>malvids</taxon>
        <taxon>Malvales</taxon>
        <taxon>Malvaceae</taxon>
        <taxon>Malvoideae</taxon>
        <taxon>Gossypium</taxon>
    </lineage>
</organism>
<dbReference type="EMBL" id="SMMG02000002">
    <property type="protein sequence ID" value="KAA3484874.1"/>
    <property type="molecule type" value="Genomic_DNA"/>
</dbReference>
<evidence type="ECO:0000313" key="2">
    <source>
        <dbReference type="Proteomes" id="UP000325315"/>
    </source>
</evidence>
<dbReference type="AlphaFoldDB" id="A0A5B6WUW5"/>
<gene>
    <name evidence="1" type="ORF">EPI10_006928</name>
</gene>
<name>A0A5B6WUW5_9ROSI</name>
<reference evidence="2" key="1">
    <citation type="journal article" date="2019" name="Plant Biotechnol. J.">
        <title>Genome sequencing of the Australian wild diploid species Gossypium australe highlights disease resistance and delayed gland morphogenesis.</title>
        <authorList>
            <person name="Cai Y."/>
            <person name="Cai X."/>
            <person name="Wang Q."/>
            <person name="Wang P."/>
            <person name="Zhang Y."/>
            <person name="Cai C."/>
            <person name="Xu Y."/>
            <person name="Wang K."/>
            <person name="Zhou Z."/>
            <person name="Wang C."/>
            <person name="Geng S."/>
            <person name="Li B."/>
            <person name="Dong Q."/>
            <person name="Hou Y."/>
            <person name="Wang H."/>
            <person name="Ai P."/>
            <person name="Liu Z."/>
            <person name="Yi F."/>
            <person name="Sun M."/>
            <person name="An G."/>
            <person name="Cheng J."/>
            <person name="Zhang Y."/>
            <person name="Shi Q."/>
            <person name="Xie Y."/>
            <person name="Shi X."/>
            <person name="Chang Y."/>
            <person name="Huang F."/>
            <person name="Chen Y."/>
            <person name="Hong S."/>
            <person name="Mi L."/>
            <person name="Sun Q."/>
            <person name="Zhang L."/>
            <person name="Zhou B."/>
            <person name="Peng R."/>
            <person name="Zhang X."/>
            <person name="Liu F."/>
        </authorList>
    </citation>
    <scope>NUCLEOTIDE SEQUENCE [LARGE SCALE GENOMIC DNA]</scope>
    <source>
        <strain evidence="2">cv. PA1801</strain>
    </source>
</reference>
<keyword evidence="2" id="KW-1185">Reference proteome</keyword>
<dbReference type="Proteomes" id="UP000325315">
    <property type="component" value="Unassembled WGS sequence"/>
</dbReference>
<sequence length="72" mass="8779">MVYVGESVKETKFLFGMFDGFQRTHHRRFCKFLWQKNNMTIFKSGEENIMANFQSEMSINYYKRQIWILALI</sequence>